<evidence type="ECO:0000313" key="3">
    <source>
        <dbReference type="Proteomes" id="UP000824890"/>
    </source>
</evidence>
<dbReference type="PROSITE" id="PS51746">
    <property type="entry name" value="PPM_2"/>
    <property type="match status" value="1"/>
</dbReference>
<proteinExistence type="predicted"/>
<evidence type="ECO:0000259" key="1">
    <source>
        <dbReference type="PROSITE" id="PS51746"/>
    </source>
</evidence>
<sequence>MWWLEAGGKGDGEIKEVREMFMNGAIARNSLVPLQLNKEHSTRIEEEVRRIKKEHPEDDGAIENDRVKGYLKVTRAFGAGFLKQTNLIVSNICVLFLSLCFCYQPKWNDALLEMFRIDYIGTSPYITCSPSLCHHKLTSRDKFLILSSDGLYEYFSNQEAIFEVESFISAFPEGDPAQHLIQEVLLRAANKYGMDFHELLEIPQGDRRRYHDDISLIVISLEGRIWRSSM</sequence>
<evidence type="ECO:0000313" key="2">
    <source>
        <dbReference type="EMBL" id="KAH0851660.1"/>
    </source>
</evidence>
<comment type="caution">
    <text evidence="2">The sequence shown here is derived from an EMBL/GenBank/DDBJ whole genome shotgun (WGS) entry which is preliminary data.</text>
</comment>
<dbReference type="CDD" id="cd00143">
    <property type="entry name" value="PP2Cc"/>
    <property type="match status" value="1"/>
</dbReference>
<dbReference type="PANTHER" id="PTHR13832">
    <property type="entry name" value="PROTEIN PHOSPHATASE 2C"/>
    <property type="match status" value="1"/>
</dbReference>
<dbReference type="InterPro" id="IPR036457">
    <property type="entry name" value="PPM-type-like_dom_sf"/>
</dbReference>
<gene>
    <name evidence="2" type="ORF">HID58_094580</name>
</gene>
<accession>A0ABQ7X6Q7</accession>
<dbReference type="Pfam" id="PF00481">
    <property type="entry name" value="PP2C"/>
    <property type="match status" value="1"/>
</dbReference>
<dbReference type="PANTHER" id="PTHR13832:SF671">
    <property type="entry name" value="PROTEIN PHOSPHATASE 2C 66-RELATED"/>
    <property type="match status" value="1"/>
</dbReference>
<dbReference type="SMART" id="SM00332">
    <property type="entry name" value="PP2Cc"/>
    <property type="match status" value="1"/>
</dbReference>
<dbReference type="SUPFAM" id="SSF81606">
    <property type="entry name" value="PP2C-like"/>
    <property type="match status" value="1"/>
</dbReference>
<dbReference type="Gene3D" id="3.60.40.10">
    <property type="entry name" value="PPM-type phosphatase domain"/>
    <property type="match status" value="1"/>
</dbReference>
<organism evidence="2 3">
    <name type="scientific">Brassica napus</name>
    <name type="common">Rape</name>
    <dbReference type="NCBI Taxonomy" id="3708"/>
    <lineage>
        <taxon>Eukaryota</taxon>
        <taxon>Viridiplantae</taxon>
        <taxon>Streptophyta</taxon>
        <taxon>Embryophyta</taxon>
        <taxon>Tracheophyta</taxon>
        <taxon>Spermatophyta</taxon>
        <taxon>Magnoliopsida</taxon>
        <taxon>eudicotyledons</taxon>
        <taxon>Gunneridae</taxon>
        <taxon>Pentapetalae</taxon>
        <taxon>rosids</taxon>
        <taxon>malvids</taxon>
        <taxon>Brassicales</taxon>
        <taxon>Brassicaceae</taxon>
        <taxon>Brassiceae</taxon>
        <taxon>Brassica</taxon>
    </lineage>
</organism>
<feature type="domain" description="PPM-type phosphatase" evidence="1">
    <location>
        <begin position="1"/>
        <end position="221"/>
    </location>
</feature>
<dbReference type="Proteomes" id="UP000824890">
    <property type="component" value="Unassembled WGS sequence"/>
</dbReference>
<protein>
    <recommendedName>
        <fullName evidence="1">PPM-type phosphatase domain-containing protein</fullName>
    </recommendedName>
</protein>
<reference evidence="2 3" key="1">
    <citation type="submission" date="2021-05" db="EMBL/GenBank/DDBJ databases">
        <title>Genome Assembly of Synthetic Allotetraploid Brassica napus Reveals Homoeologous Exchanges between Subgenomes.</title>
        <authorList>
            <person name="Davis J.T."/>
        </authorList>
    </citation>
    <scope>NUCLEOTIDE SEQUENCE [LARGE SCALE GENOMIC DNA]</scope>
    <source>
        <strain evidence="3">cv. Da-Ae</strain>
        <tissue evidence="2">Seedling</tissue>
    </source>
</reference>
<name>A0ABQ7X6Q7_BRANA</name>
<dbReference type="InterPro" id="IPR015655">
    <property type="entry name" value="PP2C"/>
</dbReference>
<keyword evidence="3" id="KW-1185">Reference proteome</keyword>
<dbReference type="InterPro" id="IPR001932">
    <property type="entry name" value="PPM-type_phosphatase-like_dom"/>
</dbReference>
<dbReference type="EMBL" id="JAGKQM010001600">
    <property type="protein sequence ID" value="KAH0851660.1"/>
    <property type="molecule type" value="Genomic_DNA"/>
</dbReference>